<protein>
    <submittedName>
        <fullName evidence="2">Structural protein</fullName>
    </submittedName>
</protein>
<organism evidence="2 3">
    <name type="scientific">Pseudomonas jilinensis</name>
    <dbReference type="NCBI Taxonomy" id="2078689"/>
    <lineage>
        <taxon>Bacteria</taxon>
        <taxon>Pseudomonadati</taxon>
        <taxon>Pseudomonadota</taxon>
        <taxon>Gammaproteobacteria</taxon>
        <taxon>Pseudomonadales</taxon>
        <taxon>Pseudomonadaceae</taxon>
        <taxon>Pseudomonas</taxon>
    </lineage>
</organism>
<name>A0A396RZ26_9PSED</name>
<gene>
    <name evidence="2" type="ORF">C2846_05390</name>
</gene>
<dbReference type="OrthoDB" id="8849052at2"/>
<evidence type="ECO:0000313" key="3">
    <source>
        <dbReference type="Proteomes" id="UP000265745"/>
    </source>
</evidence>
<dbReference type="RefSeq" id="WP_119700893.1">
    <property type="nucleotide sequence ID" value="NZ_QJSA01000004.1"/>
</dbReference>
<sequence length="139" mass="15804">MSRLPRGIRNNNPGNIEYNPRNNWRGQLPHDVKVEPRFSRFDTPYNGIRALARLLLNYRKLHGLRTVEGLISRWAPSNENDTKAYARAVANRMGVSIQQPLHMDQNTLEKLVTAVIHHENGQQPYSAGLIADAVREVLG</sequence>
<proteinExistence type="predicted"/>
<accession>A0A396RZ26</accession>
<feature type="region of interest" description="Disordered" evidence="1">
    <location>
        <begin position="1"/>
        <end position="20"/>
    </location>
</feature>
<dbReference type="EMBL" id="QJSA01000004">
    <property type="protein sequence ID" value="RHW21897.1"/>
    <property type="molecule type" value="Genomic_DNA"/>
</dbReference>
<dbReference type="AlphaFoldDB" id="A0A396RZ26"/>
<dbReference type="Proteomes" id="UP000265745">
    <property type="component" value="Unassembled WGS sequence"/>
</dbReference>
<evidence type="ECO:0000313" key="2">
    <source>
        <dbReference type="EMBL" id="RHW21897.1"/>
    </source>
</evidence>
<evidence type="ECO:0000256" key="1">
    <source>
        <dbReference type="SAM" id="MobiDB-lite"/>
    </source>
</evidence>
<feature type="compositionally biased region" description="Polar residues" evidence="1">
    <location>
        <begin position="9"/>
        <end position="20"/>
    </location>
</feature>
<reference evidence="2 3" key="1">
    <citation type="submission" date="2018-06" db="EMBL/GenBank/DDBJ databases">
        <title>Pseudomonas jilinensis sp. nov., isolated from the production water of Jilin Oilfield in China.</title>
        <authorList>
            <person name="Wang J."/>
        </authorList>
    </citation>
    <scope>NUCLEOTIDE SEQUENCE [LARGE SCALE GENOMIC DNA]</scope>
    <source>
        <strain evidence="2 3">JS15-10A1</strain>
    </source>
</reference>
<keyword evidence="3" id="KW-1185">Reference proteome</keyword>
<comment type="caution">
    <text evidence="2">The sequence shown here is derived from an EMBL/GenBank/DDBJ whole genome shotgun (WGS) entry which is preliminary data.</text>
</comment>